<dbReference type="InterPro" id="IPR036156">
    <property type="entry name" value="Beta-gal/glucu_dom_sf"/>
</dbReference>
<feature type="compositionally biased region" description="Low complexity" evidence="9">
    <location>
        <begin position="21"/>
        <end position="39"/>
    </location>
</feature>
<dbReference type="GO" id="GO:0030246">
    <property type="term" value="F:carbohydrate binding"/>
    <property type="evidence" value="ECO:0007669"/>
    <property type="project" value="InterPro"/>
</dbReference>
<evidence type="ECO:0000313" key="11">
    <source>
        <dbReference type="EMBL" id="SDS14091.1"/>
    </source>
</evidence>
<dbReference type="InterPro" id="IPR050347">
    <property type="entry name" value="Bact_Beta-galactosidase"/>
</dbReference>
<dbReference type="InterPro" id="IPR011013">
    <property type="entry name" value="Gal_mutarotase_sf_dom"/>
</dbReference>
<evidence type="ECO:0000256" key="3">
    <source>
        <dbReference type="ARBA" id="ARBA00012756"/>
    </source>
</evidence>
<dbReference type="InterPro" id="IPR023230">
    <property type="entry name" value="Glyco_hydro_2_CS"/>
</dbReference>
<evidence type="ECO:0000256" key="8">
    <source>
        <dbReference type="RuleBase" id="RU361154"/>
    </source>
</evidence>
<dbReference type="Pfam" id="PF00703">
    <property type="entry name" value="Glyco_hydro_2"/>
    <property type="match status" value="1"/>
</dbReference>
<dbReference type="Proteomes" id="UP000198983">
    <property type="component" value="Chromosome I"/>
</dbReference>
<keyword evidence="6 8" id="KW-0326">Glycosidase</keyword>
<name>A0A1H1PRW1_9ACTN</name>
<dbReference type="InterPro" id="IPR006101">
    <property type="entry name" value="Glyco_hydro_2"/>
</dbReference>
<dbReference type="PANTHER" id="PTHR46323">
    <property type="entry name" value="BETA-GALACTOSIDASE"/>
    <property type="match status" value="1"/>
</dbReference>
<dbReference type="Gene3D" id="2.60.120.260">
    <property type="entry name" value="Galactose-binding domain-like"/>
    <property type="match status" value="1"/>
</dbReference>
<dbReference type="InterPro" id="IPR004199">
    <property type="entry name" value="B-gal_small/dom_5"/>
</dbReference>
<dbReference type="Gene3D" id="2.60.40.10">
    <property type="entry name" value="Immunoglobulins"/>
    <property type="match status" value="2"/>
</dbReference>
<dbReference type="Pfam" id="PF02837">
    <property type="entry name" value="Glyco_hydro_2_N"/>
    <property type="match status" value="1"/>
</dbReference>
<dbReference type="AlphaFoldDB" id="A0A1H1PRW1"/>
<dbReference type="GO" id="GO:0005990">
    <property type="term" value="P:lactose catabolic process"/>
    <property type="evidence" value="ECO:0007669"/>
    <property type="project" value="TreeGrafter"/>
</dbReference>
<keyword evidence="5 8" id="KW-0378">Hydrolase</keyword>
<evidence type="ECO:0000256" key="6">
    <source>
        <dbReference type="ARBA" id="ARBA00023295"/>
    </source>
</evidence>
<dbReference type="InterPro" id="IPR013783">
    <property type="entry name" value="Ig-like_fold"/>
</dbReference>
<dbReference type="Pfam" id="PF02836">
    <property type="entry name" value="Glyco_hydro_2_C"/>
    <property type="match status" value="1"/>
</dbReference>
<dbReference type="InterPro" id="IPR006102">
    <property type="entry name" value="Ig-like_GH2"/>
</dbReference>
<dbReference type="Gene3D" id="2.70.98.10">
    <property type="match status" value="1"/>
</dbReference>
<dbReference type="InterPro" id="IPR006103">
    <property type="entry name" value="Glyco_hydro_2_cat"/>
</dbReference>
<keyword evidence="12" id="KW-1185">Reference proteome</keyword>
<comment type="catalytic activity">
    <reaction evidence="1 8">
        <text>Hydrolysis of terminal non-reducing beta-D-galactose residues in beta-D-galactosides.</text>
        <dbReference type="EC" id="3.2.1.23"/>
    </reaction>
</comment>
<dbReference type="InterPro" id="IPR008979">
    <property type="entry name" value="Galactose-bd-like_sf"/>
</dbReference>
<evidence type="ECO:0000256" key="4">
    <source>
        <dbReference type="ARBA" id="ARBA00013303"/>
    </source>
</evidence>
<evidence type="ECO:0000256" key="7">
    <source>
        <dbReference type="ARBA" id="ARBA00032230"/>
    </source>
</evidence>
<comment type="similarity">
    <text evidence="2 8">Belongs to the glycosyl hydrolase 2 family.</text>
</comment>
<dbReference type="SUPFAM" id="SSF74650">
    <property type="entry name" value="Galactose mutarotase-like"/>
    <property type="match status" value="1"/>
</dbReference>
<dbReference type="EC" id="3.2.1.23" evidence="3 8"/>
<dbReference type="FunFam" id="3.20.20.80:FF:000018">
    <property type="entry name" value="Beta-galactosidase"/>
    <property type="match status" value="1"/>
</dbReference>
<dbReference type="GO" id="GO:0009341">
    <property type="term" value="C:beta-galactosidase complex"/>
    <property type="evidence" value="ECO:0007669"/>
    <property type="project" value="InterPro"/>
</dbReference>
<evidence type="ECO:0000256" key="1">
    <source>
        <dbReference type="ARBA" id="ARBA00001412"/>
    </source>
</evidence>
<reference evidence="11 12" key="1">
    <citation type="submission" date="2016-10" db="EMBL/GenBank/DDBJ databases">
        <authorList>
            <person name="de Groot N.N."/>
        </authorList>
    </citation>
    <scope>NUCLEOTIDE SEQUENCE [LARGE SCALE GENOMIC DNA]</scope>
    <source>
        <strain evidence="11 12">DSM 22024</strain>
    </source>
</reference>
<dbReference type="SUPFAM" id="SSF49785">
    <property type="entry name" value="Galactose-binding domain-like"/>
    <property type="match status" value="1"/>
</dbReference>
<dbReference type="PANTHER" id="PTHR46323:SF2">
    <property type="entry name" value="BETA-GALACTOSIDASE"/>
    <property type="match status" value="1"/>
</dbReference>
<dbReference type="InterPro" id="IPR006104">
    <property type="entry name" value="Glyco_hydro_2_N"/>
</dbReference>
<proteinExistence type="inferred from homology"/>
<dbReference type="PRINTS" id="PR00132">
    <property type="entry name" value="GLHYDRLASE2"/>
</dbReference>
<gene>
    <name evidence="11" type="ORF">SAMN04489717_1748</name>
</gene>
<dbReference type="GO" id="GO:0004565">
    <property type="term" value="F:beta-galactosidase activity"/>
    <property type="evidence" value="ECO:0007669"/>
    <property type="project" value="UniProtKB-EC"/>
</dbReference>
<dbReference type="Pfam" id="PF02929">
    <property type="entry name" value="Bgal_small_N"/>
    <property type="match status" value="1"/>
</dbReference>
<dbReference type="InterPro" id="IPR032312">
    <property type="entry name" value="LacZ_4"/>
</dbReference>
<dbReference type="STRING" id="117157.SAMN04489717_1748"/>
<feature type="domain" description="Beta galactosidase small chain/" evidence="10">
    <location>
        <begin position="804"/>
        <end position="1091"/>
    </location>
</feature>
<protein>
    <recommendedName>
        <fullName evidence="4 8">Beta-galactosidase</fullName>
        <ecNumber evidence="3 8">3.2.1.23</ecNumber>
    </recommendedName>
    <alternativeName>
        <fullName evidence="7 8">Lactase</fullName>
    </alternativeName>
</protein>
<dbReference type="RefSeq" id="WP_092652234.1">
    <property type="nucleotide sequence ID" value="NZ_LT629732.1"/>
</dbReference>
<dbReference type="PROSITE" id="PS00719">
    <property type="entry name" value="GLYCOSYL_HYDROL_F2_1"/>
    <property type="match status" value="1"/>
</dbReference>
<dbReference type="SUPFAM" id="SSF51445">
    <property type="entry name" value="(Trans)glycosidases"/>
    <property type="match status" value="1"/>
</dbReference>
<dbReference type="InterPro" id="IPR017853">
    <property type="entry name" value="GH"/>
</dbReference>
<dbReference type="Gene3D" id="3.20.20.80">
    <property type="entry name" value="Glycosidases"/>
    <property type="match status" value="1"/>
</dbReference>
<accession>A0A1H1PRW1</accession>
<evidence type="ECO:0000256" key="9">
    <source>
        <dbReference type="SAM" id="MobiDB-lite"/>
    </source>
</evidence>
<dbReference type="InterPro" id="IPR014718">
    <property type="entry name" value="GH-type_carb-bd"/>
</dbReference>
<dbReference type="EMBL" id="LT629732">
    <property type="protein sequence ID" value="SDS14091.1"/>
    <property type="molecule type" value="Genomic_DNA"/>
</dbReference>
<feature type="region of interest" description="Disordered" evidence="9">
    <location>
        <begin position="1"/>
        <end position="39"/>
    </location>
</feature>
<sequence length="1106" mass="118812">MAANDPTGRPDAHTTTGDQPTGANATGANATGANATGANATGANATGAGPATGADALGALRVWETPEFTGANRLPGRATLLPYPTAEQARAQTGARVLSLDGDWALRVVDRPEDTPADFPAADLDVSGWDTVAVPGNWTMQGHGRPQYTNVQMPFAPNRPPYVPAANPTGLYRTTFDLPEGWDGSRVVLHVGGAISVSSIWVNGVPVGIGKDSRLPSEYDVTAALRPGANSLAVQVIQWSDASYVEDQDQWWQAGIHRSVYLYATEATYLADVAVTAGYDHTTGAGTLTVKAEVGQLPGPGWKVTATLDAPDGGPALAQPLTGEPAARAGDLPGLGVVTLAADLPSVSPWSAEVPTLYTVLVSLVDPDGNEVEATRVRTGFRTVEIRDRELLVNGRPVYIRGVNRHEHHEKFGSAVPKETVEQDVRVLKAFNVNAVRTSHYPPDPYFLELADIHGFYVVDEANIEAHANYTTICDDPRYQAAFVDRVSRMVLRDRNHPSVIAWSLGNESGYGPNHDAAAGWVRRVDPTRVVHYEGAIAPDWSAGHPSSDLVCPMYPSIDRIVEWAKTTTDHRPLIMCEYAHAMGNSCGNLADYWAAIEGYHGLQGGFIWEMLDHGIAKSPDDPRPGFSSGDQPGYWAYGGDFGDTPHDGNFVCDGLFWPDRTPHPAMWEAKRLFQPFDATLVGDDRLRVRNKYDFRDLSHLRISWEVTVDGTVVESGTLPGLSTAPGAEEEVAVPWTRPDLGPGQEAYGTLRFHADDVPLAGPDHEVGWVQLPIGTGPAASAPGETAAAAGSGLAVEESGDGWTVRGDRVEVVVRRADGALTEWRVDGVDLLESGPVVNTWRAPTDNDGIRLDENPWQRGHQAYFRWLDAGLDHLVTNTESVRVESGKDGGVVVSRVERLTPDGGKEAEDNGLVHEARWEIGADGSLTASHHIEVGAGLPDLPRMGVLATVPAGFEQVEWFGRGPHESYVDRKAGAAVGRWSGTVDEQYVPYILPQEHGNKTDVRWLSLRRADGAGLLVSAPTPVEAGVSHYSARTLGTARHTADLVRDDVTYLTVDVRQRGLGGASCGPDALEVYHVPSGTSYDLAYRLVPLRADDDAAQVHRAV</sequence>
<dbReference type="SUPFAM" id="SSF49303">
    <property type="entry name" value="beta-Galactosidase/glucuronidase domain"/>
    <property type="match status" value="2"/>
</dbReference>
<dbReference type="SMART" id="SM01038">
    <property type="entry name" value="Bgal_small_N"/>
    <property type="match status" value="1"/>
</dbReference>
<evidence type="ECO:0000259" key="10">
    <source>
        <dbReference type="SMART" id="SM01038"/>
    </source>
</evidence>
<evidence type="ECO:0000313" key="12">
    <source>
        <dbReference type="Proteomes" id="UP000198983"/>
    </source>
</evidence>
<evidence type="ECO:0000256" key="2">
    <source>
        <dbReference type="ARBA" id="ARBA00007401"/>
    </source>
</evidence>
<organism evidence="11 12">
    <name type="scientific">Actinopolymorpha singaporensis</name>
    <dbReference type="NCBI Taxonomy" id="117157"/>
    <lineage>
        <taxon>Bacteria</taxon>
        <taxon>Bacillati</taxon>
        <taxon>Actinomycetota</taxon>
        <taxon>Actinomycetes</taxon>
        <taxon>Propionibacteriales</taxon>
        <taxon>Actinopolymorphaceae</taxon>
        <taxon>Actinopolymorpha</taxon>
    </lineage>
</organism>
<evidence type="ECO:0000256" key="5">
    <source>
        <dbReference type="ARBA" id="ARBA00022801"/>
    </source>
</evidence>
<dbReference type="Pfam" id="PF16353">
    <property type="entry name" value="LacZ_4"/>
    <property type="match status" value="1"/>
</dbReference>